<dbReference type="PANTHER" id="PTHR24198:SF165">
    <property type="entry name" value="ANKYRIN REPEAT-CONTAINING PROTEIN-RELATED"/>
    <property type="match status" value="1"/>
</dbReference>
<evidence type="ECO:0000256" key="1">
    <source>
        <dbReference type="ARBA" id="ARBA00022737"/>
    </source>
</evidence>
<evidence type="ECO:0000313" key="7">
    <source>
        <dbReference type="Proteomes" id="UP001321749"/>
    </source>
</evidence>
<evidence type="ECO:0000259" key="5">
    <source>
        <dbReference type="Pfam" id="PF14420"/>
    </source>
</evidence>
<keyword evidence="2 3" id="KW-0040">ANK repeat</keyword>
<name>A0AAV9HSF5_9PEZI</name>
<gene>
    <name evidence="6" type="ORF">QBC42DRAFT_326720</name>
</gene>
<evidence type="ECO:0000256" key="2">
    <source>
        <dbReference type="ARBA" id="ARBA00023043"/>
    </source>
</evidence>
<dbReference type="SMART" id="SM00248">
    <property type="entry name" value="ANK"/>
    <property type="match status" value="14"/>
</dbReference>
<dbReference type="Pfam" id="PF12796">
    <property type="entry name" value="Ank_2"/>
    <property type="match status" value="2"/>
</dbReference>
<evidence type="ECO:0000256" key="3">
    <source>
        <dbReference type="PROSITE-ProRule" id="PRU00023"/>
    </source>
</evidence>
<feature type="domain" description="Clr5" evidence="5">
    <location>
        <begin position="6"/>
        <end position="56"/>
    </location>
</feature>
<dbReference type="InterPro" id="IPR002110">
    <property type="entry name" value="Ankyrin_rpt"/>
</dbReference>
<keyword evidence="1" id="KW-0677">Repeat</keyword>
<reference evidence="6" key="1">
    <citation type="journal article" date="2023" name="Mol. Phylogenet. Evol.">
        <title>Genome-scale phylogeny and comparative genomics of the fungal order Sordariales.</title>
        <authorList>
            <person name="Hensen N."/>
            <person name="Bonometti L."/>
            <person name="Westerberg I."/>
            <person name="Brannstrom I.O."/>
            <person name="Guillou S."/>
            <person name="Cros-Aarteil S."/>
            <person name="Calhoun S."/>
            <person name="Haridas S."/>
            <person name="Kuo A."/>
            <person name="Mondo S."/>
            <person name="Pangilinan J."/>
            <person name="Riley R."/>
            <person name="LaButti K."/>
            <person name="Andreopoulos B."/>
            <person name="Lipzen A."/>
            <person name="Chen C."/>
            <person name="Yan M."/>
            <person name="Daum C."/>
            <person name="Ng V."/>
            <person name="Clum A."/>
            <person name="Steindorff A."/>
            <person name="Ohm R.A."/>
            <person name="Martin F."/>
            <person name="Silar P."/>
            <person name="Natvig D.O."/>
            <person name="Lalanne C."/>
            <person name="Gautier V."/>
            <person name="Ament-Velasquez S.L."/>
            <person name="Kruys A."/>
            <person name="Hutchinson M.I."/>
            <person name="Powell A.J."/>
            <person name="Barry K."/>
            <person name="Miller A.N."/>
            <person name="Grigoriev I.V."/>
            <person name="Debuchy R."/>
            <person name="Gladieux P."/>
            <person name="Hiltunen Thoren M."/>
            <person name="Johannesson H."/>
        </authorList>
    </citation>
    <scope>NUCLEOTIDE SEQUENCE</scope>
    <source>
        <strain evidence="6">PSN324</strain>
    </source>
</reference>
<dbReference type="InterPro" id="IPR025676">
    <property type="entry name" value="Clr5_dom"/>
</dbReference>
<comment type="caution">
    <text evidence="6">The sequence shown here is derived from an EMBL/GenBank/DDBJ whole genome shotgun (WGS) entry which is preliminary data.</text>
</comment>
<dbReference type="Pfam" id="PF13637">
    <property type="entry name" value="Ank_4"/>
    <property type="match status" value="1"/>
</dbReference>
<proteinExistence type="predicted"/>
<dbReference type="PROSITE" id="PS50297">
    <property type="entry name" value="ANK_REP_REGION"/>
    <property type="match status" value="3"/>
</dbReference>
<dbReference type="InterPro" id="IPR036770">
    <property type="entry name" value="Ankyrin_rpt-contain_sf"/>
</dbReference>
<feature type="repeat" description="ANK" evidence="3">
    <location>
        <begin position="959"/>
        <end position="991"/>
    </location>
</feature>
<dbReference type="SUPFAM" id="SSF48403">
    <property type="entry name" value="Ankyrin repeat"/>
    <property type="match status" value="2"/>
</dbReference>
<organism evidence="6 7">
    <name type="scientific">Cladorrhinum samala</name>
    <dbReference type="NCBI Taxonomy" id="585594"/>
    <lineage>
        <taxon>Eukaryota</taxon>
        <taxon>Fungi</taxon>
        <taxon>Dikarya</taxon>
        <taxon>Ascomycota</taxon>
        <taxon>Pezizomycotina</taxon>
        <taxon>Sordariomycetes</taxon>
        <taxon>Sordariomycetidae</taxon>
        <taxon>Sordariales</taxon>
        <taxon>Podosporaceae</taxon>
        <taxon>Cladorrhinum</taxon>
    </lineage>
</organism>
<dbReference type="PANTHER" id="PTHR24198">
    <property type="entry name" value="ANKYRIN REPEAT AND PROTEIN KINASE DOMAIN-CONTAINING PROTEIN"/>
    <property type="match status" value="1"/>
</dbReference>
<feature type="repeat" description="ANK" evidence="3">
    <location>
        <begin position="992"/>
        <end position="1024"/>
    </location>
</feature>
<keyword evidence="7" id="KW-1185">Reference proteome</keyword>
<dbReference type="Gene3D" id="1.25.40.20">
    <property type="entry name" value="Ankyrin repeat-containing domain"/>
    <property type="match status" value="2"/>
</dbReference>
<evidence type="ECO:0000313" key="6">
    <source>
        <dbReference type="EMBL" id="KAK4462676.1"/>
    </source>
</evidence>
<dbReference type="AlphaFoldDB" id="A0AAV9HSF5"/>
<feature type="repeat" description="ANK" evidence="3">
    <location>
        <begin position="581"/>
        <end position="613"/>
    </location>
</feature>
<feature type="repeat" description="ANK" evidence="3">
    <location>
        <begin position="1027"/>
        <end position="1059"/>
    </location>
</feature>
<sequence>MKEGSKLDHHYDEIRELYFVQGKTLDEVMKHMSSKRNLSCGIATYKRKLKDWGLSKNRKRGAVTKTRVDRVGTSLADRSRMQNPGGGLSLPLPCPSTVRLNRLSRSIVQDTSQLAPQISTFPEPSAHPSPIESTVRRILIEPPVALAEESRACLIRPWNSSWLSFMSVVDQLCLPREPGPTAIRLRSAASVLDLAPALSPSAFPFGVAETPHEDPNLSLQISSREKGKHWWTVKRIGTVMPENPQGHPLFLPGNLSVARAEGFSARSIAQLFHLANNFTFWEIYLQEPYHGRTISQIIHEYDSDVLGLVRDIEASKAQNIKAILFHGGHPTIDAVKEKIFATALRTGNLQLVKLLLSTGSGIQIDTVLDDIDGEKATPVEVAASIKDEKASLEMVSLLLRHKARLDANCSSHFKRRNLSPAFRAAGLGHLAVVRTLLSAGSTACIETRRLAVEHGDELLELVFSSLTSSDFDSWVVNSMISYLRGWKSYYPDLKSPSPIQLTAIGLAALKGNLTTVKTLARMGCNIHATQILPCGAIEGFDTEFSSHFATSTTAIAPAILGGHHDIVRFLLNNGVLVNCEEHFSPLLTACYRSRSDILMTLINAGADVRAADLCGMSFMSRSLYEKRKSCSTLLGLMVVGWAAHGQLDLQTCEYLISRGARVDHALFEATRLRNMPFVSLLLNTAAPSFAEEFAQAALVCAINTGFLEAAQEFFEKGAVLSNPATIQKIETQEMFAFLAETDWLDGILRASGPAILTSIILAGNREYGLQVLRRCVALGLSLDFTKSTKFRIKHTTATIRDCDCTNPLDAAILANNADLMSSLLVNGASWSKDTLAYAVLSEQPLDLLHVLVSSPPSEMQRVGGKIDISKFRSNGVSERDEKGCGIAIAAKSGNRPIIKLLLDGFYWGAKNLGIALTAAVASAVEWDVVQMLLDAEASLDQADDGCHFSWSIRHYLPNSSKSPIHAAISRENQEAVKMLIGAGADPNQGRDIKITPLQLACELGNLKMVDVLLDVGADINAAAAADFGATALQYASIGGHLKLAARLLDAGAHINANRAERWGTTAIQGAAEFGRLEMMHLLLRWNPKVHGRYRGEYIRAVKLAEQNGHMAVSRVLKSYGRWKAQWDGWYNATMLTRGGRYEVRAAFEVSEDEHELYEPPTERYPLPQDPRKVSGKDHDGLVHDGAQEHVSNETTGKSIGPEASMEARVSEICGSPSDVLAGIEGYMHDVPERDGEAGRGEQDQMDFGSVNELEGYDMVDSMAGSGNLVDLLEQWLDM</sequence>
<dbReference type="Proteomes" id="UP001321749">
    <property type="component" value="Unassembled WGS sequence"/>
</dbReference>
<dbReference type="Pfam" id="PF14420">
    <property type="entry name" value="Clr5"/>
    <property type="match status" value="1"/>
</dbReference>
<feature type="region of interest" description="Disordered" evidence="4">
    <location>
        <begin position="1151"/>
        <end position="1177"/>
    </location>
</feature>
<evidence type="ECO:0000256" key="4">
    <source>
        <dbReference type="SAM" id="MobiDB-lite"/>
    </source>
</evidence>
<accession>A0AAV9HSF5</accession>
<dbReference type="PROSITE" id="PS50088">
    <property type="entry name" value="ANK_REPEAT"/>
    <property type="match status" value="4"/>
</dbReference>
<protein>
    <recommendedName>
        <fullName evidence="5">Clr5 domain-containing protein</fullName>
    </recommendedName>
</protein>
<dbReference type="EMBL" id="MU864969">
    <property type="protein sequence ID" value="KAK4462676.1"/>
    <property type="molecule type" value="Genomic_DNA"/>
</dbReference>
<reference evidence="6" key="2">
    <citation type="submission" date="2023-06" db="EMBL/GenBank/DDBJ databases">
        <authorList>
            <consortium name="Lawrence Berkeley National Laboratory"/>
            <person name="Mondo S.J."/>
            <person name="Hensen N."/>
            <person name="Bonometti L."/>
            <person name="Westerberg I."/>
            <person name="Brannstrom I.O."/>
            <person name="Guillou S."/>
            <person name="Cros-Aarteil S."/>
            <person name="Calhoun S."/>
            <person name="Haridas S."/>
            <person name="Kuo A."/>
            <person name="Pangilinan J."/>
            <person name="Riley R."/>
            <person name="Labutti K."/>
            <person name="Andreopoulos B."/>
            <person name="Lipzen A."/>
            <person name="Chen C."/>
            <person name="Yanf M."/>
            <person name="Daum C."/>
            <person name="Ng V."/>
            <person name="Clum A."/>
            <person name="Steindorff A."/>
            <person name="Ohm R."/>
            <person name="Martin F."/>
            <person name="Silar P."/>
            <person name="Natvig D."/>
            <person name="Lalanne C."/>
            <person name="Gautier V."/>
            <person name="Ament-Velasquez S.L."/>
            <person name="Kruys A."/>
            <person name="Hutchinson M.I."/>
            <person name="Powell A.J."/>
            <person name="Barry K."/>
            <person name="Miller A.N."/>
            <person name="Grigoriev I.V."/>
            <person name="Debuchy R."/>
            <person name="Gladieux P."/>
            <person name="Thoren M.H."/>
            <person name="Johannesson H."/>
        </authorList>
    </citation>
    <scope>NUCLEOTIDE SEQUENCE</scope>
    <source>
        <strain evidence="6">PSN324</strain>
    </source>
</reference>